<dbReference type="NCBIfam" id="TIGR00622">
    <property type="entry name" value="ssl1"/>
    <property type="match status" value="2"/>
</dbReference>
<dbReference type="InterPro" id="IPR013083">
    <property type="entry name" value="Znf_RING/FYVE/PHD"/>
</dbReference>
<dbReference type="GO" id="GO:0008270">
    <property type="term" value="F:zinc ion binding"/>
    <property type="evidence" value="ECO:0007669"/>
    <property type="project" value="UniProtKB-UniRule"/>
</dbReference>
<evidence type="ECO:0000256" key="10">
    <source>
        <dbReference type="ARBA" id="ARBA00023242"/>
    </source>
</evidence>
<evidence type="ECO:0000256" key="5">
    <source>
        <dbReference type="ARBA" id="ARBA00022771"/>
    </source>
</evidence>
<dbReference type="Pfam" id="PF07975">
    <property type="entry name" value="C1_4"/>
    <property type="match status" value="1"/>
</dbReference>
<feature type="region of interest" description="Disordered" evidence="13">
    <location>
        <begin position="1"/>
        <end position="52"/>
    </location>
</feature>
<keyword evidence="10 11" id="KW-0539">Nucleus</keyword>
<dbReference type="InterPro" id="IPR002035">
    <property type="entry name" value="VWF_A"/>
</dbReference>
<keyword evidence="9" id="KW-0234">DNA repair</keyword>
<feature type="domain" description="VWFA" evidence="14">
    <location>
        <begin position="101"/>
        <end position="290"/>
    </location>
</feature>
<feature type="zinc finger region" description="C4-type" evidence="12">
    <location>
        <begin position="329"/>
        <end position="346"/>
    </location>
</feature>
<evidence type="ECO:0000256" key="11">
    <source>
        <dbReference type="PIRNR" id="PIRNR015919"/>
    </source>
</evidence>
<evidence type="ECO:0000256" key="12">
    <source>
        <dbReference type="PIRSR" id="PIRSR015919-1"/>
    </source>
</evidence>
<dbReference type="Pfam" id="PF04056">
    <property type="entry name" value="Ssl1"/>
    <property type="match status" value="1"/>
</dbReference>
<keyword evidence="7 11" id="KW-0805">Transcription regulation</keyword>
<dbReference type="FunFam" id="3.40.50.410:FF:000015">
    <property type="entry name" value="General transcription factor IIH subunit 2"/>
    <property type="match status" value="1"/>
</dbReference>
<accession>A0AAV9HAB0</accession>
<evidence type="ECO:0000313" key="16">
    <source>
        <dbReference type="Proteomes" id="UP001321749"/>
    </source>
</evidence>
<dbReference type="GO" id="GO:0005675">
    <property type="term" value="C:transcription factor TFIIH holo complex"/>
    <property type="evidence" value="ECO:0007669"/>
    <property type="project" value="UniProtKB-UniRule"/>
</dbReference>
<comment type="function">
    <text evidence="11">Component of the general transcription and DNA repair factor IIH (TFIIH) core complex, which is involved in general and transcription-coupled nucleotide excision repair (NER) of damaged DNA and, when complexed to TFIIK, in RNA transcription by RNA polymerase II.</text>
</comment>
<dbReference type="InterPro" id="IPR036465">
    <property type="entry name" value="vWFA_dom_sf"/>
</dbReference>
<dbReference type="PIRSF" id="PIRSF015919">
    <property type="entry name" value="TFIIH_SSL1"/>
    <property type="match status" value="1"/>
</dbReference>
<keyword evidence="16" id="KW-1185">Reference proteome</keyword>
<dbReference type="SMART" id="SM01047">
    <property type="entry name" value="C1_4"/>
    <property type="match status" value="1"/>
</dbReference>
<evidence type="ECO:0000256" key="2">
    <source>
        <dbReference type="ARBA" id="ARBA00006092"/>
    </source>
</evidence>
<keyword evidence="4" id="KW-0227">DNA damage</keyword>
<comment type="subcellular location">
    <subcellularLocation>
        <location evidence="1 11">Nucleus</location>
    </subcellularLocation>
</comment>
<dbReference type="CDD" id="cd01453">
    <property type="entry name" value="vWA_transcription_factor_IIH_type"/>
    <property type="match status" value="1"/>
</dbReference>
<gene>
    <name evidence="15" type="ORF">QBC42DRAFT_211988</name>
</gene>
<comment type="caution">
    <text evidence="15">The sequence shown here is derived from an EMBL/GenBank/DDBJ whole genome shotgun (WGS) entry which is preliminary data.</text>
</comment>
<evidence type="ECO:0000256" key="8">
    <source>
        <dbReference type="ARBA" id="ARBA00023163"/>
    </source>
</evidence>
<dbReference type="Gene3D" id="3.30.40.10">
    <property type="entry name" value="Zinc/RING finger domain, C3HC4 (zinc finger)"/>
    <property type="match status" value="1"/>
</dbReference>
<evidence type="ECO:0000256" key="3">
    <source>
        <dbReference type="ARBA" id="ARBA00022723"/>
    </source>
</evidence>
<dbReference type="InterPro" id="IPR007198">
    <property type="entry name" value="Ssl1-like"/>
</dbReference>
<dbReference type="InterPro" id="IPR013087">
    <property type="entry name" value="Znf_C2H2_type"/>
</dbReference>
<dbReference type="Gene3D" id="3.40.50.410">
    <property type="entry name" value="von Willebrand factor, type A domain"/>
    <property type="match status" value="1"/>
</dbReference>
<dbReference type="InterPro" id="IPR046349">
    <property type="entry name" value="C1-like_sf"/>
</dbReference>
<dbReference type="AlphaFoldDB" id="A0AAV9HAB0"/>
<dbReference type="EMBL" id="MU865099">
    <property type="protein sequence ID" value="KAK4457736.1"/>
    <property type="molecule type" value="Genomic_DNA"/>
</dbReference>
<evidence type="ECO:0000259" key="14">
    <source>
        <dbReference type="PROSITE" id="PS50234"/>
    </source>
</evidence>
<dbReference type="GO" id="GO:0006351">
    <property type="term" value="P:DNA-templated transcription"/>
    <property type="evidence" value="ECO:0007669"/>
    <property type="project" value="InterPro"/>
</dbReference>
<dbReference type="InterPro" id="IPR012170">
    <property type="entry name" value="TFIIH_SSL1/p44"/>
</dbReference>
<protein>
    <recommendedName>
        <fullName evidence="11">General transcription and DNA repair factor IIH</fullName>
    </recommendedName>
</protein>
<feature type="compositionally biased region" description="Acidic residues" evidence="13">
    <location>
        <begin position="1"/>
        <end position="14"/>
    </location>
</feature>
<keyword evidence="5" id="KW-0863">Zinc-finger</keyword>
<evidence type="ECO:0000256" key="7">
    <source>
        <dbReference type="ARBA" id="ARBA00023015"/>
    </source>
</evidence>
<dbReference type="Proteomes" id="UP001321749">
    <property type="component" value="Unassembled WGS sequence"/>
</dbReference>
<keyword evidence="6 11" id="KW-0862">Zinc</keyword>
<name>A0AAV9HAB0_9PEZI</name>
<keyword evidence="3 11" id="KW-0479">Metal-binding</keyword>
<reference evidence="15" key="2">
    <citation type="submission" date="2023-06" db="EMBL/GenBank/DDBJ databases">
        <authorList>
            <consortium name="Lawrence Berkeley National Laboratory"/>
            <person name="Mondo S.J."/>
            <person name="Hensen N."/>
            <person name="Bonometti L."/>
            <person name="Westerberg I."/>
            <person name="Brannstrom I.O."/>
            <person name="Guillou S."/>
            <person name="Cros-Aarteil S."/>
            <person name="Calhoun S."/>
            <person name="Haridas S."/>
            <person name="Kuo A."/>
            <person name="Pangilinan J."/>
            <person name="Riley R."/>
            <person name="Labutti K."/>
            <person name="Andreopoulos B."/>
            <person name="Lipzen A."/>
            <person name="Chen C."/>
            <person name="Yanf M."/>
            <person name="Daum C."/>
            <person name="Ng V."/>
            <person name="Clum A."/>
            <person name="Steindorff A."/>
            <person name="Ohm R."/>
            <person name="Martin F."/>
            <person name="Silar P."/>
            <person name="Natvig D."/>
            <person name="Lalanne C."/>
            <person name="Gautier V."/>
            <person name="Ament-Velasquez S.L."/>
            <person name="Kruys A."/>
            <person name="Hutchinson M.I."/>
            <person name="Powell A.J."/>
            <person name="Barry K."/>
            <person name="Miller A.N."/>
            <person name="Grigoriev I.V."/>
            <person name="Debuchy R."/>
            <person name="Gladieux P."/>
            <person name="Thoren M.H."/>
            <person name="Johannesson H."/>
        </authorList>
    </citation>
    <scope>NUCLEOTIDE SEQUENCE</scope>
    <source>
        <strain evidence="15">PSN324</strain>
    </source>
</reference>
<dbReference type="SUPFAM" id="SSF53300">
    <property type="entry name" value="vWA-like"/>
    <property type="match status" value="1"/>
</dbReference>
<dbReference type="PANTHER" id="PTHR12695:SF2">
    <property type="entry name" value="GENERAL TRANSCRIPTION FACTOR IIH SUBUNIT 2-RELATED"/>
    <property type="match status" value="1"/>
</dbReference>
<proteinExistence type="inferred from homology"/>
<dbReference type="PROSITE" id="PS00028">
    <property type="entry name" value="ZINC_FINGER_C2H2_1"/>
    <property type="match status" value="1"/>
</dbReference>
<dbReference type="SUPFAM" id="SSF57889">
    <property type="entry name" value="Cysteine-rich domain"/>
    <property type="match status" value="1"/>
</dbReference>
<comment type="similarity">
    <text evidence="2 11">Belongs to the GTF2H2 family.</text>
</comment>
<reference evidence="15" key="1">
    <citation type="journal article" date="2023" name="Mol. Phylogenet. Evol.">
        <title>Genome-scale phylogeny and comparative genomics of the fungal order Sordariales.</title>
        <authorList>
            <person name="Hensen N."/>
            <person name="Bonometti L."/>
            <person name="Westerberg I."/>
            <person name="Brannstrom I.O."/>
            <person name="Guillou S."/>
            <person name="Cros-Aarteil S."/>
            <person name="Calhoun S."/>
            <person name="Haridas S."/>
            <person name="Kuo A."/>
            <person name="Mondo S."/>
            <person name="Pangilinan J."/>
            <person name="Riley R."/>
            <person name="LaButti K."/>
            <person name="Andreopoulos B."/>
            <person name="Lipzen A."/>
            <person name="Chen C."/>
            <person name="Yan M."/>
            <person name="Daum C."/>
            <person name="Ng V."/>
            <person name="Clum A."/>
            <person name="Steindorff A."/>
            <person name="Ohm R.A."/>
            <person name="Martin F."/>
            <person name="Silar P."/>
            <person name="Natvig D.O."/>
            <person name="Lalanne C."/>
            <person name="Gautier V."/>
            <person name="Ament-Velasquez S.L."/>
            <person name="Kruys A."/>
            <person name="Hutchinson M.I."/>
            <person name="Powell A.J."/>
            <person name="Barry K."/>
            <person name="Miller A.N."/>
            <person name="Grigoriev I.V."/>
            <person name="Debuchy R."/>
            <person name="Gladieux P."/>
            <person name="Hiltunen Thoren M."/>
            <person name="Johannesson H."/>
        </authorList>
    </citation>
    <scope>NUCLEOTIDE SEQUENCE</scope>
    <source>
        <strain evidence="15">PSN324</strain>
    </source>
</reference>
<evidence type="ECO:0000256" key="13">
    <source>
        <dbReference type="SAM" id="MobiDB-lite"/>
    </source>
</evidence>
<evidence type="ECO:0000256" key="4">
    <source>
        <dbReference type="ARBA" id="ARBA00022763"/>
    </source>
</evidence>
<keyword evidence="8 11" id="KW-0804">Transcription</keyword>
<evidence type="ECO:0000256" key="1">
    <source>
        <dbReference type="ARBA" id="ARBA00004123"/>
    </source>
</evidence>
<dbReference type="PANTHER" id="PTHR12695">
    <property type="entry name" value="GENERAL TRANSCRIPTION FACTOR IIH SUBUNIT 2"/>
    <property type="match status" value="1"/>
</dbReference>
<dbReference type="GO" id="GO:0006289">
    <property type="term" value="P:nucleotide-excision repair"/>
    <property type="evidence" value="ECO:0007669"/>
    <property type="project" value="UniProtKB-UniRule"/>
</dbReference>
<dbReference type="InterPro" id="IPR004595">
    <property type="entry name" value="TFIIH_C1-like_dom"/>
</dbReference>
<dbReference type="GO" id="GO:0006357">
    <property type="term" value="P:regulation of transcription by RNA polymerase II"/>
    <property type="evidence" value="ECO:0007669"/>
    <property type="project" value="UniProtKB-UniRule"/>
</dbReference>
<sequence length="513" mass="55767">MADSDDEYLEDVSGDELGGGVGDSSYGTRSKDQAGGKGKRDGRKRTGGGARRAVWEDVQRSWEAVHETEGGVISTLEILEREKRARLMRDTTPLQRGIIRHLMLVLDMSLAMAEKDLLPNRYLLTLNYAVDFVREYFEQNPISQMGIIGMRDGVAVRISTMSGNPAAHIEKLREWAESQEPQGSPSLQNALEMCRRELFHAPSHGTREVLIIYGALLSSDPGDIQDTIKDLINDRIRVSIVGLAAQVAVCAELCSRTNDGAETNYRIPLNESHFRDLFLERTTPPVAHTLEQSNASLLMMGFPSRTMASKGNMSLCGCHSRPTREGYQCTRCGMKVCRLPSECPTCGLTLILSTHLARSYHHLFPLKSWIAVPWTEAKKSVACYACLTPFPSIPAQGTKIKLKVKGAAVPEGVSKLNAGVVPKAQGVAAATQVEIGGVPDEKGVSESGRYKCQVCENHFCIDCDVYAHEIIHNCPGCQSDARGQTGPATAEAGNGTEFMVDGNGGVVGDAMVL</sequence>
<evidence type="ECO:0000256" key="9">
    <source>
        <dbReference type="ARBA" id="ARBA00023204"/>
    </source>
</evidence>
<dbReference type="GO" id="GO:0000439">
    <property type="term" value="C:transcription factor TFIIH core complex"/>
    <property type="evidence" value="ECO:0007669"/>
    <property type="project" value="UniProtKB-UniRule"/>
</dbReference>
<dbReference type="SMART" id="SM00327">
    <property type="entry name" value="VWA"/>
    <property type="match status" value="1"/>
</dbReference>
<evidence type="ECO:0000313" key="15">
    <source>
        <dbReference type="EMBL" id="KAK4457736.1"/>
    </source>
</evidence>
<evidence type="ECO:0000256" key="6">
    <source>
        <dbReference type="ARBA" id="ARBA00022833"/>
    </source>
</evidence>
<dbReference type="PROSITE" id="PS50234">
    <property type="entry name" value="VWFA"/>
    <property type="match status" value="1"/>
</dbReference>
<organism evidence="15 16">
    <name type="scientific">Cladorrhinum samala</name>
    <dbReference type="NCBI Taxonomy" id="585594"/>
    <lineage>
        <taxon>Eukaryota</taxon>
        <taxon>Fungi</taxon>
        <taxon>Dikarya</taxon>
        <taxon>Ascomycota</taxon>
        <taxon>Pezizomycotina</taxon>
        <taxon>Sordariomycetes</taxon>
        <taxon>Sordariomycetidae</taxon>
        <taxon>Sordariales</taxon>
        <taxon>Podosporaceae</taxon>
        <taxon>Cladorrhinum</taxon>
    </lineage>
</organism>